<comment type="cofactor">
    <cofactor evidence="5">
        <name>[2Fe-2S] cluster</name>
        <dbReference type="ChEBI" id="CHEBI:190135"/>
    </cofactor>
</comment>
<dbReference type="SMART" id="SM00704">
    <property type="entry name" value="ZnF_CDGSH"/>
    <property type="match status" value="1"/>
</dbReference>
<protein>
    <submittedName>
        <fullName evidence="7">Putative clone zzd536 mrna sequence-like protein</fullName>
    </submittedName>
</protein>
<evidence type="ECO:0000256" key="3">
    <source>
        <dbReference type="ARBA" id="ARBA00023004"/>
    </source>
</evidence>
<dbReference type="AlphaFoldDB" id="A0A1E1X109"/>
<proteinExistence type="evidence at transcript level"/>
<feature type="domain" description="Iron-binding zinc finger CDGSH type" evidence="6">
    <location>
        <begin position="31"/>
        <end position="68"/>
    </location>
</feature>
<organism evidence="7">
    <name type="scientific">Amblyomma aureolatum</name>
    <dbReference type="NCBI Taxonomy" id="187763"/>
    <lineage>
        <taxon>Eukaryota</taxon>
        <taxon>Metazoa</taxon>
        <taxon>Ecdysozoa</taxon>
        <taxon>Arthropoda</taxon>
        <taxon>Chelicerata</taxon>
        <taxon>Arachnida</taxon>
        <taxon>Acari</taxon>
        <taxon>Parasitiformes</taxon>
        <taxon>Ixodida</taxon>
        <taxon>Ixodoidea</taxon>
        <taxon>Ixodidae</taxon>
        <taxon>Amblyomminae</taxon>
        <taxon>Amblyomma</taxon>
    </lineage>
</organism>
<name>A0A1E1X109_9ACAR</name>
<dbReference type="GO" id="GO:0046872">
    <property type="term" value="F:metal ion binding"/>
    <property type="evidence" value="ECO:0007669"/>
    <property type="project" value="UniProtKB-KW"/>
</dbReference>
<accession>A0A1E1X109</accession>
<dbReference type="GO" id="GO:0051537">
    <property type="term" value="F:2 iron, 2 sulfur cluster binding"/>
    <property type="evidence" value="ECO:0007669"/>
    <property type="project" value="UniProtKB-KW"/>
</dbReference>
<evidence type="ECO:0000256" key="2">
    <source>
        <dbReference type="ARBA" id="ARBA00022723"/>
    </source>
</evidence>
<evidence type="ECO:0000256" key="5">
    <source>
        <dbReference type="ARBA" id="ARBA00034078"/>
    </source>
</evidence>
<dbReference type="GO" id="GO:0005737">
    <property type="term" value="C:cytoplasm"/>
    <property type="evidence" value="ECO:0007669"/>
    <property type="project" value="UniProtKB-ARBA"/>
</dbReference>
<keyword evidence="4" id="KW-0411">Iron-sulfur</keyword>
<keyword evidence="2" id="KW-0479">Metal-binding</keyword>
<evidence type="ECO:0000256" key="1">
    <source>
        <dbReference type="ARBA" id="ARBA00022714"/>
    </source>
</evidence>
<dbReference type="EMBL" id="GFAC01006251">
    <property type="protein sequence ID" value="JAT92937.1"/>
    <property type="molecule type" value="mRNA"/>
</dbReference>
<dbReference type="Gene3D" id="3.40.5.90">
    <property type="entry name" value="CDGSH iron-sulfur domain, mitoNEET-type"/>
    <property type="match status" value="1"/>
</dbReference>
<keyword evidence="1" id="KW-0001">2Fe-2S</keyword>
<keyword evidence="3" id="KW-0408">Iron</keyword>
<dbReference type="Pfam" id="PF09360">
    <property type="entry name" value="zf-CDGSH"/>
    <property type="match status" value="1"/>
</dbReference>
<evidence type="ECO:0000256" key="4">
    <source>
        <dbReference type="ARBA" id="ARBA00023014"/>
    </source>
</evidence>
<dbReference type="InterPro" id="IPR042216">
    <property type="entry name" value="MitoNEET_CISD"/>
</dbReference>
<evidence type="ECO:0000259" key="6">
    <source>
        <dbReference type="SMART" id="SM00704"/>
    </source>
</evidence>
<dbReference type="InterPro" id="IPR018967">
    <property type="entry name" value="FeS-contain_CDGSH-typ"/>
</dbReference>
<reference evidence="7" key="1">
    <citation type="journal article" date="2017" name="Front. Cell. Infect. Microbiol.">
        <title>The Distinct Transcriptional Response of the Midgut of Amblyomma sculptum and Amblyomma aureolatum Ticks to Rickettsia rickettsii Correlates to Their Differences in Susceptibility to Infection.</title>
        <authorList>
            <person name="Martins L.A."/>
            <person name="Galletti M.F.B.M."/>
            <person name="Ribeiro J.M."/>
            <person name="Fujita A."/>
            <person name="Costa F.B."/>
            <person name="Labruna M.B."/>
            <person name="Daffre S."/>
            <person name="Fogaca A.C."/>
        </authorList>
    </citation>
    <scope>NUCLEOTIDE SEQUENCE</scope>
</reference>
<sequence length="83" mass="9275">MGQAASVSHTTRVPRKIGDKLNLFNFPMVHEKVLMPSAEPSTRISICRCWRSAKFPICDNSHQVLQAQGIKVGPAMLEVRKTK</sequence>
<evidence type="ECO:0000313" key="7">
    <source>
        <dbReference type="EMBL" id="JAT92937.1"/>
    </source>
</evidence>